<feature type="non-terminal residue" evidence="2">
    <location>
        <position position="1"/>
    </location>
</feature>
<comment type="caution">
    <text evidence="2">The sequence shown here is derived from an EMBL/GenBank/DDBJ whole genome shotgun (WGS) entry which is preliminary data.</text>
</comment>
<name>A0A5J4RHA6_9EUKA</name>
<evidence type="ECO:0000313" key="2">
    <source>
        <dbReference type="EMBL" id="KAA6332510.1"/>
    </source>
</evidence>
<evidence type="ECO:0000313" key="3">
    <source>
        <dbReference type="Proteomes" id="UP000324800"/>
    </source>
</evidence>
<sequence>ETFEQQQLRIQREARIREKKEQEANLARVRRKIQEEKELRKGK</sequence>
<gene>
    <name evidence="2" type="ORF">EZS28_053267</name>
</gene>
<dbReference type="EMBL" id="SNRW01042395">
    <property type="protein sequence ID" value="KAA6332510.1"/>
    <property type="molecule type" value="Genomic_DNA"/>
</dbReference>
<feature type="coiled-coil region" evidence="1">
    <location>
        <begin position="12"/>
        <end position="39"/>
    </location>
</feature>
<proteinExistence type="predicted"/>
<accession>A0A5J4RHA6</accession>
<reference evidence="2 3" key="1">
    <citation type="submission" date="2019-03" db="EMBL/GenBank/DDBJ databases">
        <title>Single cell metagenomics reveals metabolic interactions within the superorganism composed of flagellate Streblomastix strix and complex community of Bacteroidetes bacteria on its surface.</title>
        <authorList>
            <person name="Treitli S.C."/>
            <person name="Kolisko M."/>
            <person name="Husnik F."/>
            <person name="Keeling P."/>
            <person name="Hampl V."/>
        </authorList>
    </citation>
    <scope>NUCLEOTIDE SEQUENCE [LARGE SCALE GENOMIC DNA]</scope>
    <source>
        <strain evidence="2">ST1C</strain>
    </source>
</reference>
<keyword evidence="1" id="KW-0175">Coiled coil</keyword>
<protein>
    <submittedName>
        <fullName evidence="2">Uncharacterized protein</fullName>
    </submittedName>
</protein>
<dbReference type="AlphaFoldDB" id="A0A5J4RHA6"/>
<organism evidence="2 3">
    <name type="scientific">Streblomastix strix</name>
    <dbReference type="NCBI Taxonomy" id="222440"/>
    <lineage>
        <taxon>Eukaryota</taxon>
        <taxon>Metamonada</taxon>
        <taxon>Preaxostyla</taxon>
        <taxon>Oxymonadida</taxon>
        <taxon>Streblomastigidae</taxon>
        <taxon>Streblomastix</taxon>
    </lineage>
</organism>
<evidence type="ECO:0000256" key="1">
    <source>
        <dbReference type="SAM" id="Coils"/>
    </source>
</evidence>
<dbReference type="Proteomes" id="UP000324800">
    <property type="component" value="Unassembled WGS sequence"/>
</dbReference>